<dbReference type="SUPFAM" id="SSF53850">
    <property type="entry name" value="Periplasmic binding protein-like II"/>
    <property type="match status" value="1"/>
</dbReference>
<dbReference type="InterPro" id="IPR058163">
    <property type="entry name" value="LysR-type_TF_proteobact-type"/>
</dbReference>
<dbReference type="PANTHER" id="PTHR30537:SF3">
    <property type="entry name" value="TRANSCRIPTIONAL REGULATORY PROTEIN"/>
    <property type="match status" value="1"/>
</dbReference>
<dbReference type="PANTHER" id="PTHR30537">
    <property type="entry name" value="HTH-TYPE TRANSCRIPTIONAL REGULATOR"/>
    <property type="match status" value="1"/>
</dbReference>
<evidence type="ECO:0000313" key="7">
    <source>
        <dbReference type="Proteomes" id="UP000003257"/>
    </source>
</evidence>
<sequence length="326" mass="35170">MAKPSCIFARRWQKLGAEGGMEQNWDDLRLFLAVAREESLSGAGKLLRLDPATLGRRMARLEKSLQTVLFVKSPQGYALTEAGSDLMQRAERAEQAMRAATAGVPVQSDQLTGQIRVGAPDGAANYLLPQVCAAIAAENPDLDVQIIALPRVFNLSRREADMAIGVSAPTAGRLVVQKVTDYHLHLAAAESYLAQHPEVTSVTDLQGHRMVGYIPDMIFDRELDYLADLGVSRVALASNSVSVQVRMIQQGGGIGVAHDFSLAATQGVRRILTDAVSLKRAFYLIRHADDRRNARLAAFAEALAAGLRAETARLEAATADKSALKA</sequence>
<keyword evidence="4" id="KW-0804">Transcription</keyword>
<evidence type="ECO:0000256" key="3">
    <source>
        <dbReference type="ARBA" id="ARBA00023125"/>
    </source>
</evidence>
<dbReference type="PROSITE" id="PS50931">
    <property type="entry name" value="HTH_LYSR"/>
    <property type="match status" value="1"/>
</dbReference>
<organism evidence="6 7">
    <name type="scientific">Sulfitobacter indolifex HEL-45</name>
    <dbReference type="NCBI Taxonomy" id="391624"/>
    <lineage>
        <taxon>Bacteria</taxon>
        <taxon>Pseudomonadati</taxon>
        <taxon>Pseudomonadota</taxon>
        <taxon>Alphaproteobacteria</taxon>
        <taxon>Rhodobacterales</taxon>
        <taxon>Roseobacteraceae</taxon>
        <taxon>Sulfitobacter</taxon>
    </lineage>
</organism>
<comment type="similarity">
    <text evidence="1">Belongs to the LysR transcriptional regulatory family.</text>
</comment>
<keyword evidence="7" id="KW-1185">Reference proteome</keyword>
<dbReference type="InterPro" id="IPR036388">
    <property type="entry name" value="WH-like_DNA-bd_sf"/>
</dbReference>
<dbReference type="EMBL" id="ABID01000004">
    <property type="protein sequence ID" value="EDQ04156.1"/>
    <property type="molecule type" value="Genomic_DNA"/>
</dbReference>
<protein>
    <submittedName>
        <fullName evidence="6">Transcriptional regulator, LysR family, putative</fullName>
    </submittedName>
</protein>
<dbReference type="Gene3D" id="3.40.190.290">
    <property type="match status" value="1"/>
</dbReference>
<evidence type="ECO:0000313" key="6">
    <source>
        <dbReference type="EMBL" id="EDQ04156.1"/>
    </source>
</evidence>
<dbReference type="Pfam" id="PF03466">
    <property type="entry name" value="LysR_substrate"/>
    <property type="match status" value="1"/>
</dbReference>
<evidence type="ECO:0000256" key="4">
    <source>
        <dbReference type="ARBA" id="ARBA00023163"/>
    </source>
</evidence>
<feature type="domain" description="HTH lysR-type" evidence="5">
    <location>
        <begin position="23"/>
        <end position="80"/>
    </location>
</feature>
<dbReference type="Gene3D" id="1.10.10.10">
    <property type="entry name" value="Winged helix-like DNA-binding domain superfamily/Winged helix DNA-binding domain"/>
    <property type="match status" value="1"/>
</dbReference>
<dbReference type="InterPro" id="IPR005119">
    <property type="entry name" value="LysR_subst-bd"/>
</dbReference>
<keyword evidence="3" id="KW-0238">DNA-binding</keyword>
<keyword evidence="2" id="KW-0805">Transcription regulation</keyword>
<evidence type="ECO:0000256" key="2">
    <source>
        <dbReference type="ARBA" id="ARBA00023015"/>
    </source>
</evidence>
<accession>A0ABM9X3U3</accession>
<dbReference type="SUPFAM" id="SSF46785">
    <property type="entry name" value="Winged helix' DNA-binding domain"/>
    <property type="match status" value="1"/>
</dbReference>
<name>A0ABM9X3U3_9RHOB</name>
<reference evidence="6 7" key="1">
    <citation type="submission" date="2007-11" db="EMBL/GenBank/DDBJ databases">
        <authorList>
            <person name="Wagner-Dobler I."/>
            <person name="Ferriera S."/>
            <person name="Johnson J."/>
            <person name="Kravitz S."/>
            <person name="Beeson K."/>
            <person name="Sutton G."/>
            <person name="Rogers Y.-H."/>
            <person name="Friedman R."/>
            <person name="Frazier M."/>
            <person name="Venter J.C."/>
        </authorList>
    </citation>
    <scope>NUCLEOTIDE SEQUENCE [LARGE SCALE GENOMIC DNA]</scope>
    <source>
        <strain evidence="6 7">HEL-45</strain>
    </source>
</reference>
<proteinExistence type="inferred from homology"/>
<gene>
    <name evidence="6" type="ORF">OIHEL45_14544</name>
</gene>
<dbReference type="InterPro" id="IPR000847">
    <property type="entry name" value="LysR_HTH_N"/>
</dbReference>
<evidence type="ECO:0000259" key="5">
    <source>
        <dbReference type="PROSITE" id="PS50931"/>
    </source>
</evidence>
<dbReference type="InterPro" id="IPR036390">
    <property type="entry name" value="WH_DNA-bd_sf"/>
</dbReference>
<dbReference type="Pfam" id="PF00126">
    <property type="entry name" value="HTH_1"/>
    <property type="match status" value="1"/>
</dbReference>
<comment type="caution">
    <text evidence="6">The sequence shown here is derived from an EMBL/GenBank/DDBJ whole genome shotgun (WGS) entry which is preliminary data.</text>
</comment>
<dbReference type="Proteomes" id="UP000003257">
    <property type="component" value="Unassembled WGS sequence"/>
</dbReference>
<evidence type="ECO:0000256" key="1">
    <source>
        <dbReference type="ARBA" id="ARBA00009437"/>
    </source>
</evidence>